<evidence type="ECO:0000313" key="2">
    <source>
        <dbReference type="EMBL" id="KAI5059277.1"/>
    </source>
</evidence>
<evidence type="ECO:0000313" key="3">
    <source>
        <dbReference type="Proteomes" id="UP000886520"/>
    </source>
</evidence>
<proteinExistence type="predicted"/>
<accession>A0A9D4U178</accession>
<dbReference type="Proteomes" id="UP000886520">
    <property type="component" value="Chromosome 25"/>
</dbReference>
<keyword evidence="1" id="KW-0732">Signal</keyword>
<dbReference type="EMBL" id="JABFUD020000025">
    <property type="protein sequence ID" value="KAI5059277.1"/>
    <property type="molecule type" value="Genomic_DNA"/>
</dbReference>
<gene>
    <name evidence="2" type="ORF">GOP47_0025596</name>
</gene>
<dbReference type="PANTHER" id="PTHR34454:SF2">
    <property type="entry name" value="PROTEIN TUNICAMYCIN INDUCED 1"/>
    <property type="match status" value="1"/>
</dbReference>
<comment type="caution">
    <text evidence="2">The sequence shown here is derived from an EMBL/GenBank/DDBJ whole genome shotgun (WGS) entry which is preliminary data.</text>
</comment>
<evidence type="ECO:0000256" key="1">
    <source>
        <dbReference type="SAM" id="SignalP"/>
    </source>
</evidence>
<protein>
    <submittedName>
        <fullName evidence="2">Uncharacterized protein</fullName>
    </submittedName>
</protein>
<feature type="signal peptide" evidence="1">
    <location>
        <begin position="1"/>
        <end position="27"/>
    </location>
</feature>
<feature type="chain" id="PRO_5038528010" evidence="1">
    <location>
        <begin position="28"/>
        <end position="427"/>
    </location>
</feature>
<dbReference type="AlphaFoldDB" id="A0A9D4U178"/>
<reference evidence="2" key="1">
    <citation type="submission" date="2021-01" db="EMBL/GenBank/DDBJ databases">
        <title>Adiantum capillus-veneris genome.</title>
        <authorList>
            <person name="Fang Y."/>
            <person name="Liao Q."/>
        </authorList>
    </citation>
    <scope>NUCLEOTIDE SEQUENCE</scope>
    <source>
        <strain evidence="2">H3</strain>
        <tissue evidence="2">Leaf</tissue>
    </source>
</reference>
<dbReference type="InterPro" id="IPR053283">
    <property type="entry name" value="TUNICAMYCIN_INDUCED_1"/>
</dbReference>
<sequence>MMVAGVRTWRGRLLLLLLLSFSCGGVATSSASSVEDDDSAIPVLDTVKDLVQQVSAARGWDLDHVRILNIDSEDARFTKALVYELDIQIGDHVLPAKFIDEVTDWQRLGAETGLSDPENEGKGTSWNLKTLQPVLKPFQLNGPLDLSFQTLETSQSSSKDQRDFSHWKEVRLAVGSSVEVSGAQEISLAQPVELSLPVNRSSPVRSLAASIMLLAARTQNAGLQDDDDTSRLYLQISGPALVASITGFDFPSHDLSVQSLKLLYKEESEHNEGELYLPLLDPSSGGKEGSIWPFPILNSSDPRFSVLEEMLKAYMGYGYESYFTILKAKVTASTYVLFEFEIERQLDTEDFDPEAWPEWKTRPTVRKYSFQVLAKVRDNALIPISVQSVKQYKTVETYAWRDVTSNMSFTSFSTFLGISSPMTLDAY</sequence>
<keyword evidence="3" id="KW-1185">Reference proteome</keyword>
<name>A0A9D4U178_ADICA</name>
<dbReference type="PANTHER" id="PTHR34454">
    <property type="entry name" value="TUNICAMYCIN INDUCED PROTEIN"/>
    <property type="match status" value="1"/>
</dbReference>
<organism evidence="2 3">
    <name type="scientific">Adiantum capillus-veneris</name>
    <name type="common">Maidenhair fern</name>
    <dbReference type="NCBI Taxonomy" id="13818"/>
    <lineage>
        <taxon>Eukaryota</taxon>
        <taxon>Viridiplantae</taxon>
        <taxon>Streptophyta</taxon>
        <taxon>Embryophyta</taxon>
        <taxon>Tracheophyta</taxon>
        <taxon>Polypodiopsida</taxon>
        <taxon>Polypodiidae</taxon>
        <taxon>Polypodiales</taxon>
        <taxon>Pteridineae</taxon>
        <taxon>Pteridaceae</taxon>
        <taxon>Vittarioideae</taxon>
        <taxon>Adiantum</taxon>
    </lineage>
</organism>
<dbReference type="OrthoDB" id="308440at2759"/>
<dbReference type="PROSITE" id="PS51257">
    <property type="entry name" value="PROKAR_LIPOPROTEIN"/>
    <property type="match status" value="1"/>
</dbReference>